<organism evidence="8 9">
    <name type="scientific">Vanrija albida</name>
    <dbReference type="NCBI Taxonomy" id="181172"/>
    <lineage>
        <taxon>Eukaryota</taxon>
        <taxon>Fungi</taxon>
        <taxon>Dikarya</taxon>
        <taxon>Basidiomycota</taxon>
        <taxon>Agaricomycotina</taxon>
        <taxon>Tremellomycetes</taxon>
        <taxon>Trichosporonales</taxon>
        <taxon>Trichosporonaceae</taxon>
        <taxon>Vanrija</taxon>
    </lineage>
</organism>
<evidence type="ECO:0000313" key="9">
    <source>
        <dbReference type="Proteomes" id="UP001565368"/>
    </source>
</evidence>
<dbReference type="InterPro" id="IPR000011">
    <property type="entry name" value="UBQ/SUMO-activ_enz_E1-like"/>
</dbReference>
<gene>
    <name evidence="8" type="primary">AOS1</name>
    <name evidence="8" type="ORF">Q8F55_001447</name>
</gene>
<evidence type="ECO:0000256" key="2">
    <source>
        <dbReference type="ARBA" id="ARBA00004718"/>
    </source>
</evidence>
<comment type="similarity">
    <text evidence="3">Belongs to the ubiquitin-activating E1 family.</text>
</comment>
<comment type="subcellular location">
    <subcellularLocation>
        <location evidence="1">Nucleus</location>
    </subcellularLocation>
</comment>
<keyword evidence="9" id="KW-1185">Reference proteome</keyword>
<keyword evidence="5" id="KW-0539">Nucleus</keyword>
<dbReference type="InterPro" id="IPR035985">
    <property type="entry name" value="Ubiquitin-activating_enz"/>
</dbReference>
<accession>A0ABR3QG12</accession>
<name>A0ABR3QG12_9TREE</name>
<feature type="domain" description="THIF-type NAD/FAD binding fold" evidence="7">
    <location>
        <begin position="21"/>
        <end position="351"/>
    </location>
</feature>
<dbReference type="PANTHER" id="PTHR10953:SF162">
    <property type="entry name" value="SUMO-ACTIVATING ENZYME SUBUNIT 1"/>
    <property type="match status" value="1"/>
</dbReference>
<dbReference type="PANTHER" id="PTHR10953">
    <property type="entry name" value="UBIQUITIN-ACTIVATING ENZYME E1"/>
    <property type="match status" value="1"/>
</dbReference>
<sequence>MASETPTASNGHITEDEASLYDRQIRLWGLEAQNKMRSSTVLVLSLRGVAHELIKNIVLAGIGRLIVADGETVTEEDLGSGFLFHEEAGAVGTERTAAALPQIASLNPLVSLTARPSLAPFVTEDGSDEDAIEAFLREEKVDVVVACDLSFKQMEAIDAGARKAGSRFFGAGTYGFYGYVFADLGEQYDFVFTPKGLPNQPAPALQKKTAAYASLASVVDRSKWNLPATQAAEGGSPFRGLTRNLTKGQQPGLFIGLLALWEFEKRHGALPTGAEGQQDELTSIAEELRKELAINEKALPAVDASVIEHLSSHATHFFPPTLAILGGMLAQDVLRVLSHKDTPITNFLAVDSLGGVGIVTRWAMGAPVDTAA</sequence>
<evidence type="ECO:0000256" key="5">
    <source>
        <dbReference type="ARBA" id="ARBA00023242"/>
    </source>
</evidence>
<evidence type="ECO:0000313" key="8">
    <source>
        <dbReference type="EMBL" id="KAL1413668.1"/>
    </source>
</evidence>
<proteinExistence type="inferred from homology"/>
<dbReference type="InterPro" id="IPR045886">
    <property type="entry name" value="ThiF/MoeB/HesA"/>
</dbReference>
<comment type="caution">
    <text evidence="8">The sequence shown here is derived from an EMBL/GenBank/DDBJ whole genome shotgun (WGS) entry which is preliminary data.</text>
</comment>
<comment type="pathway">
    <text evidence="2">Protein modification; protein sumoylation.</text>
</comment>
<dbReference type="RefSeq" id="XP_069213612.1">
    <property type="nucleotide sequence ID" value="XM_069350068.1"/>
</dbReference>
<dbReference type="SUPFAM" id="SSF69572">
    <property type="entry name" value="Activating enzymes of the ubiquitin-like proteins"/>
    <property type="match status" value="1"/>
</dbReference>
<evidence type="ECO:0000259" key="7">
    <source>
        <dbReference type="Pfam" id="PF00899"/>
    </source>
</evidence>
<dbReference type="Proteomes" id="UP001565368">
    <property type="component" value="Unassembled WGS sequence"/>
</dbReference>
<evidence type="ECO:0000256" key="3">
    <source>
        <dbReference type="ARBA" id="ARBA00005673"/>
    </source>
</evidence>
<evidence type="ECO:0000256" key="6">
    <source>
        <dbReference type="ARBA" id="ARBA00044354"/>
    </source>
</evidence>
<dbReference type="Gene3D" id="3.40.50.720">
    <property type="entry name" value="NAD(P)-binding Rossmann-like Domain"/>
    <property type="match status" value="1"/>
</dbReference>
<dbReference type="GeneID" id="95982490"/>
<dbReference type="GO" id="GO:0004839">
    <property type="term" value="F:ubiquitin activating enzyme activity"/>
    <property type="evidence" value="ECO:0007669"/>
    <property type="project" value="UniProtKB-EC"/>
</dbReference>
<dbReference type="Pfam" id="PF00899">
    <property type="entry name" value="ThiF"/>
    <property type="match status" value="1"/>
</dbReference>
<evidence type="ECO:0000256" key="4">
    <source>
        <dbReference type="ARBA" id="ARBA00022786"/>
    </source>
</evidence>
<keyword evidence="8" id="KW-0436">Ligase</keyword>
<evidence type="ECO:0000256" key="1">
    <source>
        <dbReference type="ARBA" id="ARBA00004123"/>
    </source>
</evidence>
<dbReference type="PRINTS" id="PR01849">
    <property type="entry name" value="UBIQUITINACT"/>
</dbReference>
<protein>
    <recommendedName>
        <fullName evidence="6">Ubiquitin-like 1-activating enzyme E1A</fullName>
    </recommendedName>
</protein>
<dbReference type="InterPro" id="IPR000594">
    <property type="entry name" value="ThiF_NAD_FAD-bd"/>
</dbReference>
<dbReference type="EMBL" id="JBBXJM010000001">
    <property type="protein sequence ID" value="KAL1413668.1"/>
    <property type="molecule type" value="Genomic_DNA"/>
</dbReference>
<keyword evidence="4" id="KW-0833">Ubl conjugation pathway</keyword>
<reference evidence="8 9" key="1">
    <citation type="submission" date="2023-08" db="EMBL/GenBank/DDBJ databases">
        <title>Annotated Genome Sequence of Vanrija albida AlHP1.</title>
        <authorList>
            <person name="Herzog R."/>
        </authorList>
    </citation>
    <scope>NUCLEOTIDE SEQUENCE [LARGE SCALE GENOMIC DNA]</scope>
    <source>
        <strain evidence="8 9">AlHP1</strain>
    </source>
</reference>